<dbReference type="SUPFAM" id="SSF54995">
    <property type="entry name" value="Ribosomal protein S6"/>
    <property type="match status" value="1"/>
</dbReference>
<dbReference type="FunFam" id="3.30.70.60:FF:000002">
    <property type="entry name" value="30S ribosomal protein S6"/>
    <property type="match status" value="1"/>
</dbReference>
<dbReference type="Pfam" id="PF01250">
    <property type="entry name" value="Ribosomal_S6"/>
    <property type="match status" value="1"/>
</dbReference>
<proteinExistence type="inferred from homology"/>
<dbReference type="KEGG" id="tbk:HF295_05170"/>
<evidence type="ECO:0000256" key="8">
    <source>
        <dbReference type="HAMAP-Rule" id="MF_00360"/>
    </source>
</evidence>
<protein>
    <recommendedName>
        <fullName evidence="7 8">Small ribosomal subunit protein bS6</fullName>
    </recommendedName>
</protein>
<dbReference type="Gene3D" id="3.30.70.60">
    <property type="match status" value="1"/>
</dbReference>
<evidence type="ECO:0000256" key="6">
    <source>
        <dbReference type="ARBA" id="ARBA00035104"/>
    </source>
</evidence>
<dbReference type="NCBIfam" id="TIGR00166">
    <property type="entry name" value="S6"/>
    <property type="match status" value="1"/>
</dbReference>
<dbReference type="InterPro" id="IPR020815">
    <property type="entry name" value="Ribosomal_bS6_CS"/>
</dbReference>
<dbReference type="InterPro" id="IPR000529">
    <property type="entry name" value="Ribosomal_bS6"/>
</dbReference>
<dbReference type="PROSITE" id="PS01048">
    <property type="entry name" value="RIBOSOMAL_S6"/>
    <property type="match status" value="1"/>
</dbReference>
<keyword evidence="3 8" id="KW-0694">RNA-binding</keyword>
<sequence length="96" mass="11426">MKRYEIMYIIRPNLEEEARKALITEVNNIFTKFDSQEPKVTEWGMRDLAYEINDFKKGYYVILDVQASSEAVNEVDRVIKIKEDVIRHIVIARDEM</sequence>
<comment type="function">
    <text evidence="6 8">Binds together with bS18 to 16S ribosomal RNA.</text>
</comment>
<evidence type="ECO:0000256" key="5">
    <source>
        <dbReference type="ARBA" id="ARBA00023274"/>
    </source>
</evidence>
<evidence type="ECO:0000256" key="3">
    <source>
        <dbReference type="ARBA" id="ARBA00022884"/>
    </source>
</evidence>
<evidence type="ECO:0000313" key="9">
    <source>
        <dbReference type="EMBL" id="QLY40282.1"/>
    </source>
</evidence>
<evidence type="ECO:0000256" key="4">
    <source>
        <dbReference type="ARBA" id="ARBA00022980"/>
    </source>
</evidence>
<dbReference type="InterPro" id="IPR020814">
    <property type="entry name" value="Ribosomal_S6_plastid/chlpt"/>
</dbReference>
<dbReference type="HAMAP" id="MF_00360">
    <property type="entry name" value="Ribosomal_bS6"/>
    <property type="match status" value="1"/>
</dbReference>
<keyword evidence="4 8" id="KW-0689">Ribosomal protein</keyword>
<dbReference type="GO" id="GO:0005737">
    <property type="term" value="C:cytoplasm"/>
    <property type="evidence" value="ECO:0007669"/>
    <property type="project" value="UniProtKB-ARBA"/>
</dbReference>
<dbReference type="Proteomes" id="UP000512167">
    <property type="component" value="Chromosome"/>
</dbReference>
<accession>A0A7L6N466</accession>
<dbReference type="AlphaFoldDB" id="A0A7L6N466"/>
<dbReference type="GO" id="GO:0006412">
    <property type="term" value="P:translation"/>
    <property type="evidence" value="ECO:0007669"/>
    <property type="project" value="UniProtKB-UniRule"/>
</dbReference>
<dbReference type="GO" id="GO:0003735">
    <property type="term" value="F:structural constituent of ribosome"/>
    <property type="evidence" value="ECO:0007669"/>
    <property type="project" value="InterPro"/>
</dbReference>
<keyword evidence="5 8" id="KW-0687">Ribonucleoprotein</keyword>
<organism evidence="9 10">
    <name type="scientific">Hujiaoplasma nucleasis</name>
    <dbReference type="NCBI Taxonomy" id="2725268"/>
    <lineage>
        <taxon>Bacteria</taxon>
        <taxon>Bacillati</taxon>
        <taxon>Mycoplasmatota</taxon>
        <taxon>Mollicutes</taxon>
        <taxon>Candidatus Izemoplasmatales</taxon>
        <taxon>Hujiaoplasmataceae</taxon>
        <taxon>Hujiaoplasma</taxon>
    </lineage>
</organism>
<name>A0A7L6N466_9MOLU</name>
<reference evidence="9 10" key="1">
    <citation type="submission" date="2020-04" db="EMBL/GenBank/DDBJ databases">
        <authorList>
            <person name="Zheng R.K."/>
            <person name="Sun C.M."/>
        </authorList>
    </citation>
    <scope>NUCLEOTIDE SEQUENCE [LARGE SCALE GENOMIC DNA]</scope>
    <source>
        <strain evidence="10">zrk29</strain>
    </source>
</reference>
<dbReference type="PANTHER" id="PTHR21011:SF1">
    <property type="entry name" value="SMALL RIBOSOMAL SUBUNIT PROTEIN BS6M"/>
    <property type="match status" value="1"/>
</dbReference>
<dbReference type="GO" id="GO:0005840">
    <property type="term" value="C:ribosome"/>
    <property type="evidence" value="ECO:0007669"/>
    <property type="project" value="UniProtKB-KW"/>
</dbReference>
<evidence type="ECO:0000313" key="10">
    <source>
        <dbReference type="Proteomes" id="UP000512167"/>
    </source>
</evidence>
<gene>
    <name evidence="8" type="primary">rpsF</name>
    <name evidence="9" type="ORF">HF295_05170</name>
</gene>
<dbReference type="PANTHER" id="PTHR21011">
    <property type="entry name" value="MITOCHONDRIAL 28S RIBOSOMAL PROTEIN S6"/>
    <property type="match status" value="1"/>
</dbReference>
<comment type="similarity">
    <text evidence="1 8">Belongs to the bacterial ribosomal protein bS6 family.</text>
</comment>
<evidence type="ECO:0000256" key="1">
    <source>
        <dbReference type="ARBA" id="ARBA00009512"/>
    </source>
</evidence>
<dbReference type="InterPro" id="IPR014717">
    <property type="entry name" value="Transl_elong_EF1B/ribsomal_bS6"/>
</dbReference>
<evidence type="ECO:0000256" key="7">
    <source>
        <dbReference type="ARBA" id="ARBA00035294"/>
    </source>
</evidence>
<dbReference type="InterPro" id="IPR035980">
    <property type="entry name" value="Ribosomal_bS6_sf"/>
</dbReference>
<dbReference type="RefSeq" id="WP_312031109.1">
    <property type="nucleotide sequence ID" value="NZ_CP051151.1"/>
</dbReference>
<dbReference type="EMBL" id="CP051151">
    <property type="protein sequence ID" value="QLY40282.1"/>
    <property type="molecule type" value="Genomic_DNA"/>
</dbReference>
<keyword evidence="2 8" id="KW-0699">rRNA-binding</keyword>
<dbReference type="GO" id="GO:0070181">
    <property type="term" value="F:small ribosomal subunit rRNA binding"/>
    <property type="evidence" value="ECO:0007669"/>
    <property type="project" value="TreeGrafter"/>
</dbReference>
<dbReference type="CDD" id="cd00473">
    <property type="entry name" value="bS6"/>
    <property type="match status" value="1"/>
</dbReference>
<evidence type="ECO:0000256" key="2">
    <source>
        <dbReference type="ARBA" id="ARBA00022730"/>
    </source>
</evidence>
<keyword evidence="10" id="KW-1185">Reference proteome</keyword>
<dbReference type="GO" id="GO:1990904">
    <property type="term" value="C:ribonucleoprotein complex"/>
    <property type="evidence" value="ECO:0007669"/>
    <property type="project" value="UniProtKB-KW"/>
</dbReference>